<proteinExistence type="predicted"/>
<evidence type="ECO:0000313" key="3">
    <source>
        <dbReference type="EMBL" id="RKQ89127.1"/>
    </source>
</evidence>
<protein>
    <submittedName>
        <fullName evidence="3">Stage VI sporulation protein D</fullName>
    </submittedName>
</protein>
<dbReference type="OrthoDB" id="2966368at2"/>
<feature type="region of interest" description="Disordered" evidence="1">
    <location>
        <begin position="80"/>
        <end position="107"/>
    </location>
</feature>
<name>A0A660L5B9_9BACL</name>
<feature type="domain" description="Stage VI sporulation protein D N-terminal" evidence="2">
    <location>
        <begin position="29"/>
        <end position="157"/>
    </location>
</feature>
<keyword evidence="4" id="KW-1185">Reference proteome</keyword>
<feature type="region of interest" description="Disordered" evidence="1">
    <location>
        <begin position="210"/>
        <end position="460"/>
    </location>
</feature>
<feature type="compositionally biased region" description="Basic and acidic residues" evidence="1">
    <location>
        <begin position="316"/>
        <end position="331"/>
    </location>
</feature>
<dbReference type="AlphaFoldDB" id="A0A660L5B9"/>
<dbReference type="EMBL" id="RBIJ01000001">
    <property type="protein sequence ID" value="RKQ89127.1"/>
    <property type="molecule type" value="Genomic_DNA"/>
</dbReference>
<feature type="compositionally biased region" description="Basic and acidic residues" evidence="1">
    <location>
        <begin position="279"/>
        <end position="301"/>
    </location>
</feature>
<organism evidence="3 4">
    <name type="scientific">Brockia lithotrophica</name>
    <dbReference type="NCBI Taxonomy" id="933949"/>
    <lineage>
        <taxon>Bacteria</taxon>
        <taxon>Bacillati</taxon>
        <taxon>Bacillota</taxon>
        <taxon>Bacilli</taxon>
        <taxon>Bacillales</taxon>
        <taxon>Bacillales Family X. Incertae Sedis</taxon>
        <taxon>Brockia</taxon>
    </lineage>
</organism>
<dbReference type="Proteomes" id="UP000267019">
    <property type="component" value="Unassembled WGS sequence"/>
</dbReference>
<sequence length="460" mass="49153">MGGERPVCEADRGSGRRQIGERMPDRGRLSFELVERIALDEPLESEAQILGAELVPDVRIEEDERHVRIVGSLRFTAEYRTSSRDPEDAGGPCGAGSGTGESPPSTRHLVYRIPLDISVPRERVTGEGLLLEIRSLEVELLGRERLLLSTVLELGGIASSPEGEVVPVVDTGYSFETTGFWPFADDSQEAKEKDPELLGDDPALAALAYSPEDVPSPSSEPPPEPEPFARPHETPSADAFSESVSEPPSPSETPSPPSPQEALLFPSGEGAPPDAFPSEETRETTEEAKEAAEGANARDEAGASGVPVEEAPPTAEAERGRPSRDTGEEGGKSATVRGQERGRTSPRKGRSVLPGWGAAQARREIPENLPPTEGELRTNEFPSSVDPTASFGSPRIGKGNFLPSQIARSRGRERAKEDSALRFVYLGRKTSAGGKGETSQAEGSSPGGSHSARREGEERR</sequence>
<reference evidence="3 4" key="1">
    <citation type="submission" date="2018-10" db="EMBL/GenBank/DDBJ databases">
        <title>Genomic Encyclopedia of Type Strains, Phase IV (KMG-IV): sequencing the most valuable type-strain genomes for metagenomic binning, comparative biology and taxonomic classification.</title>
        <authorList>
            <person name="Goeker M."/>
        </authorList>
    </citation>
    <scope>NUCLEOTIDE SEQUENCE [LARGE SCALE GENOMIC DNA]</scope>
    <source>
        <strain evidence="3 4">DSM 22653</strain>
    </source>
</reference>
<feature type="compositionally biased region" description="Polar residues" evidence="1">
    <location>
        <begin position="380"/>
        <end position="391"/>
    </location>
</feature>
<accession>A0A660L5B9</accession>
<feature type="compositionally biased region" description="Low complexity" evidence="1">
    <location>
        <begin position="305"/>
        <end position="315"/>
    </location>
</feature>
<comment type="caution">
    <text evidence="3">The sequence shown here is derived from an EMBL/GenBank/DDBJ whole genome shotgun (WGS) entry which is preliminary data.</text>
</comment>
<dbReference type="Pfam" id="PF20918">
    <property type="entry name" value="SPOCS_spoVID-N"/>
    <property type="match status" value="1"/>
</dbReference>
<evidence type="ECO:0000259" key="2">
    <source>
        <dbReference type="Pfam" id="PF20918"/>
    </source>
</evidence>
<feature type="region of interest" description="Disordered" evidence="1">
    <location>
        <begin position="1"/>
        <end position="23"/>
    </location>
</feature>
<dbReference type="RefSeq" id="WP_121443989.1">
    <property type="nucleotide sequence ID" value="NZ_RBIJ01000001.1"/>
</dbReference>
<evidence type="ECO:0000256" key="1">
    <source>
        <dbReference type="SAM" id="MobiDB-lite"/>
    </source>
</evidence>
<dbReference type="InterPro" id="IPR048862">
    <property type="entry name" value="SPOCS_spoVID_N"/>
</dbReference>
<gene>
    <name evidence="3" type="ORF">C7438_0784</name>
</gene>
<evidence type="ECO:0000313" key="4">
    <source>
        <dbReference type="Proteomes" id="UP000267019"/>
    </source>
</evidence>
<feature type="compositionally biased region" description="Pro residues" evidence="1">
    <location>
        <begin position="247"/>
        <end position="259"/>
    </location>
</feature>
<feature type="compositionally biased region" description="Basic and acidic residues" evidence="1">
    <location>
        <begin position="410"/>
        <end position="420"/>
    </location>
</feature>